<dbReference type="EMBL" id="ABEU02000006">
    <property type="protein sequence ID" value="PNR52894.1"/>
    <property type="molecule type" value="Genomic_DNA"/>
</dbReference>
<evidence type="ECO:0000313" key="4">
    <source>
        <dbReference type="Proteomes" id="UP000006727"/>
    </source>
</evidence>
<dbReference type="Gramene" id="Pp3c6_20954V3.1">
    <property type="protein sequence ID" value="PAC:32975319.CDS.1"/>
    <property type="gene ID" value="Pp3c6_20954"/>
</dbReference>
<sequence>MDCRTSSDERCPAHWQLRGGAVSLIVVGHLAVSALIEVFQLVASQIFLYCTAMALSVLLDTIS</sequence>
<dbReference type="InParanoid" id="A0A2K1KGI7"/>
<keyword evidence="1" id="KW-0812">Transmembrane</keyword>
<dbReference type="Proteomes" id="UP000006727">
    <property type="component" value="Chromosome 6"/>
</dbReference>
<name>A0A2K1KGI7_PHYPA</name>
<keyword evidence="4" id="KW-1185">Reference proteome</keyword>
<organism evidence="2">
    <name type="scientific">Physcomitrium patens</name>
    <name type="common">Spreading-leaved earth moss</name>
    <name type="synonym">Physcomitrella patens</name>
    <dbReference type="NCBI Taxonomy" id="3218"/>
    <lineage>
        <taxon>Eukaryota</taxon>
        <taxon>Viridiplantae</taxon>
        <taxon>Streptophyta</taxon>
        <taxon>Embryophyta</taxon>
        <taxon>Bryophyta</taxon>
        <taxon>Bryophytina</taxon>
        <taxon>Bryopsida</taxon>
        <taxon>Funariidae</taxon>
        <taxon>Funariales</taxon>
        <taxon>Funariaceae</taxon>
        <taxon>Physcomitrium</taxon>
    </lineage>
</organism>
<feature type="transmembrane region" description="Helical" evidence="1">
    <location>
        <begin position="21"/>
        <end position="40"/>
    </location>
</feature>
<protein>
    <submittedName>
        <fullName evidence="2 3">Uncharacterized protein</fullName>
    </submittedName>
</protein>
<dbReference type="EnsemblPlants" id="Pp3c6_20954V3.1">
    <property type="protein sequence ID" value="PAC:32975319.CDS.1"/>
    <property type="gene ID" value="Pp3c6_20954"/>
</dbReference>
<reference evidence="3" key="3">
    <citation type="submission" date="2020-12" db="UniProtKB">
        <authorList>
            <consortium name="EnsemblPlants"/>
        </authorList>
    </citation>
    <scope>IDENTIFICATION</scope>
</reference>
<reference evidence="2 4" key="2">
    <citation type="journal article" date="2018" name="Plant J.">
        <title>The Physcomitrella patens chromosome-scale assembly reveals moss genome structure and evolution.</title>
        <authorList>
            <person name="Lang D."/>
            <person name="Ullrich K.K."/>
            <person name="Murat F."/>
            <person name="Fuchs J."/>
            <person name="Jenkins J."/>
            <person name="Haas F.B."/>
            <person name="Piednoel M."/>
            <person name="Gundlach H."/>
            <person name="Van Bel M."/>
            <person name="Meyberg R."/>
            <person name="Vives C."/>
            <person name="Morata J."/>
            <person name="Symeonidi A."/>
            <person name="Hiss M."/>
            <person name="Muchero W."/>
            <person name="Kamisugi Y."/>
            <person name="Saleh O."/>
            <person name="Blanc G."/>
            <person name="Decker E.L."/>
            <person name="van Gessel N."/>
            <person name="Grimwood J."/>
            <person name="Hayes R.D."/>
            <person name="Graham S.W."/>
            <person name="Gunter L.E."/>
            <person name="McDaniel S.F."/>
            <person name="Hoernstein S.N.W."/>
            <person name="Larsson A."/>
            <person name="Li F.W."/>
            <person name="Perroud P.F."/>
            <person name="Phillips J."/>
            <person name="Ranjan P."/>
            <person name="Rokshar D.S."/>
            <person name="Rothfels C.J."/>
            <person name="Schneider L."/>
            <person name="Shu S."/>
            <person name="Stevenson D.W."/>
            <person name="Thummler F."/>
            <person name="Tillich M."/>
            <person name="Villarreal Aguilar J.C."/>
            <person name="Widiez T."/>
            <person name="Wong G.K."/>
            <person name="Wymore A."/>
            <person name="Zhang Y."/>
            <person name="Zimmer A.D."/>
            <person name="Quatrano R.S."/>
            <person name="Mayer K.F.X."/>
            <person name="Goodstein D."/>
            <person name="Casacuberta J.M."/>
            <person name="Vandepoele K."/>
            <person name="Reski R."/>
            <person name="Cuming A.C."/>
            <person name="Tuskan G.A."/>
            <person name="Maumus F."/>
            <person name="Salse J."/>
            <person name="Schmutz J."/>
            <person name="Rensing S.A."/>
        </authorList>
    </citation>
    <scope>NUCLEOTIDE SEQUENCE [LARGE SCALE GENOMIC DNA]</scope>
    <source>
        <strain evidence="3 4">cv. Gransden 2004</strain>
    </source>
</reference>
<dbReference type="PaxDb" id="3218-PP1S14_347V6.1"/>
<evidence type="ECO:0000313" key="2">
    <source>
        <dbReference type="EMBL" id="PNR52894.1"/>
    </source>
</evidence>
<accession>A0A2K1KGI7</accession>
<keyword evidence="1" id="KW-0472">Membrane</keyword>
<reference evidence="2 4" key="1">
    <citation type="journal article" date="2008" name="Science">
        <title>The Physcomitrella genome reveals evolutionary insights into the conquest of land by plants.</title>
        <authorList>
            <person name="Rensing S."/>
            <person name="Lang D."/>
            <person name="Zimmer A."/>
            <person name="Terry A."/>
            <person name="Salamov A."/>
            <person name="Shapiro H."/>
            <person name="Nishiyama T."/>
            <person name="Perroud P.-F."/>
            <person name="Lindquist E."/>
            <person name="Kamisugi Y."/>
            <person name="Tanahashi T."/>
            <person name="Sakakibara K."/>
            <person name="Fujita T."/>
            <person name="Oishi K."/>
            <person name="Shin-I T."/>
            <person name="Kuroki Y."/>
            <person name="Toyoda A."/>
            <person name="Suzuki Y."/>
            <person name="Hashimoto A."/>
            <person name="Yamaguchi K."/>
            <person name="Sugano A."/>
            <person name="Kohara Y."/>
            <person name="Fujiyama A."/>
            <person name="Anterola A."/>
            <person name="Aoki S."/>
            <person name="Ashton N."/>
            <person name="Barbazuk W.B."/>
            <person name="Barker E."/>
            <person name="Bennetzen J."/>
            <person name="Bezanilla M."/>
            <person name="Blankenship R."/>
            <person name="Cho S.H."/>
            <person name="Dutcher S."/>
            <person name="Estelle M."/>
            <person name="Fawcett J.A."/>
            <person name="Gundlach H."/>
            <person name="Hanada K."/>
            <person name="Heyl A."/>
            <person name="Hicks K.A."/>
            <person name="Hugh J."/>
            <person name="Lohr M."/>
            <person name="Mayer K."/>
            <person name="Melkozernov A."/>
            <person name="Murata T."/>
            <person name="Nelson D."/>
            <person name="Pils B."/>
            <person name="Prigge M."/>
            <person name="Reiss B."/>
            <person name="Renner T."/>
            <person name="Rombauts S."/>
            <person name="Rushton P."/>
            <person name="Sanderfoot A."/>
            <person name="Schween G."/>
            <person name="Shiu S.-H."/>
            <person name="Stueber K."/>
            <person name="Theodoulou F.L."/>
            <person name="Tu H."/>
            <person name="Van de Peer Y."/>
            <person name="Verrier P.J."/>
            <person name="Waters E."/>
            <person name="Wood A."/>
            <person name="Yang L."/>
            <person name="Cove D."/>
            <person name="Cuming A."/>
            <person name="Hasebe M."/>
            <person name="Lucas S."/>
            <person name="Mishler D.B."/>
            <person name="Reski R."/>
            <person name="Grigoriev I."/>
            <person name="Quatrano R.S."/>
            <person name="Boore J.L."/>
        </authorList>
    </citation>
    <scope>NUCLEOTIDE SEQUENCE [LARGE SCALE GENOMIC DNA]</scope>
    <source>
        <strain evidence="3 4">cv. Gransden 2004</strain>
    </source>
</reference>
<keyword evidence="1" id="KW-1133">Transmembrane helix</keyword>
<dbReference type="Gramene" id="Pp3c6_20950V3.1">
    <property type="protein sequence ID" value="PAC:32978059.CDS.1"/>
    <property type="gene ID" value="Pp3c6_20950"/>
</dbReference>
<proteinExistence type="predicted"/>
<dbReference type="AlphaFoldDB" id="A0A2K1KGI7"/>
<gene>
    <name evidence="2" type="ORF">PHYPA_009269</name>
</gene>
<dbReference type="EnsemblPlants" id="Pp3c6_20950V3.1">
    <property type="protein sequence ID" value="PAC:32978059.CDS.1"/>
    <property type="gene ID" value="Pp3c6_20950"/>
</dbReference>
<evidence type="ECO:0000256" key="1">
    <source>
        <dbReference type="SAM" id="Phobius"/>
    </source>
</evidence>
<evidence type="ECO:0000313" key="3">
    <source>
        <dbReference type="EnsemblPlants" id="PAC:32975319.CDS.1"/>
    </source>
</evidence>